<dbReference type="AlphaFoldDB" id="A0A0B2USP0"/>
<dbReference type="GO" id="GO:0005085">
    <property type="term" value="F:guanyl-nucleotide exchange factor activity"/>
    <property type="evidence" value="ECO:0007669"/>
    <property type="project" value="InterPro"/>
</dbReference>
<reference evidence="4 5" key="1">
    <citation type="submission" date="2014-11" db="EMBL/GenBank/DDBJ databases">
        <title>Genetic blueprint of the zoonotic pathogen Toxocara canis.</title>
        <authorList>
            <person name="Zhu X.-Q."/>
            <person name="Korhonen P.K."/>
            <person name="Cai H."/>
            <person name="Young N.D."/>
            <person name="Nejsum P."/>
            <person name="von Samson-Himmelstjerna G."/>
            <person name="Boag P.R."/>
            <person name="Tan P."/>
            <person name="Li Q."/>
            <person name="Min J."/>
            <person name="Yang Y."/>
            <person name="Wang X."/>
            <person name="Fang X."/>
            <person name="Hall R.S."/>
            <person name="Hofmann A."/>
            <person name="Sternberg P.W."/>
            <person name="Jex A.R."/>
            <person name="Gasser R.B."/>
        </authorList>
    </citation>
    <scope>NUCLEOTIDE SEQUENCE [LARGE SCALE GENOMIC DNA]</scope>
    <source>
        <strain evidence="4">PN_DK_2014</strain>
    </source>
</reference>
<dbReference type="SUPFAM" id="SSF50729">
    <property type="entry name" value="PH domain-like"/>
    <property type="match status" value="1"/>
</dbReference>
<dbReference type="STRING" id="6265.A0A0B2USP0"/>
<keyword evidence="5" id="KW-1185">Reference proteome</keyword>
<dbReference type="SMART" id="SM00325">
    <property type="entry name" value="RhoGEF"/>
    <property type="match status" value="1"/>
</dbReference>
<protein>
    <submittedName>
        <fullName evidence="4">Pleckstrin homology domain-containing family G member 6</fullName>
    </submittedName>
</protein>
<feature type="domain" description="DH" evidence="3">
    <location>
        <begin position="11"/>
        <end position="202"/>
    </location>
</feature>
<accession>A0A0B2USP0</accession>
<dbReference type="PROSITE" id="PS50010">
    <property type="entry name" value="DH_2"/>
    <property type="match status" value="1"/>
</dbReference>
<dbReference type="OrthoDB" id="660555at2759"/>
<name>A0A0B2USP0_TOXCA</name>
<dbReference type="InterPro" id="IPR035899">
    <property type="entry name" value="DBL_dom_sf"/>
</dbReference>
<feature type="compositionally biased region" description="Polar residues" evidence="2">
    <location>
        <begin position="669"/>
        <end position="678"/>
    </location>
</feature>
<dbReference type="GO" id="GO:0005886">
    <property type="term" value="C:plasma membrane"/>
    <property type="evidence" value="ECO:0007669"/>
    <property type="project" value="TreeGrafter"/>
</dbReference>
<dbReference type="PANTHER" id="PTHR13217:SF11">
    <property type="entry name" value="PLECKSTRIN HOMOLOGY DOMAIN-CONTAINING FAMILY G MEMBER 5"/>
    <property type="match status" value="1"/>
</dbReference>
<dbReference type="PANTHER" id="PTHR13217">
    <property type="entry name" value="PLECKSTRIN HOMOLOGY DOMAIN-CONTAINING FAMILY G MEMBER 7"/>
    <property type="match status" value="1"/>
</dbReference>
<dbReference type="InterPro" id="IPR000219">
    <property type="entry name" value="DH_dom"/>
</dbReference>
<feature type="coiled-coil region" evidence="1">
    <location>
        <begin position="178"/>
        <end position="225"/>
    </location>
</feature>
<dbReference type="GO" id="GO:0030424">
    <property type="term" value="C:axon"/>
    <property type="evidence" value="ECO:0007669"/>
    <property type="project" value="TreeGrafter"/>
</dbReference>
<evidence type="ECO:0000313" key="5">
    <source>
        <dbReference type="Proteomes" id="UP000031036"/>
    </source>
</evidence>
<dbReference type="Pfam" id="PF00621">
    <property type="entry name" value="RhoGEF"/>
    <property type="match status" value="1"/>
</dbReference>
<keyword evidence="1" id="KW-0175">Coiled coil</keyword>
<dbReference type="Proteomes" id="UP000031036">
    <property type="component" value="Unassembled WGS sequence"/>
</dbReference>
<dbReference type="OMA" id="DMHISTV"/>
<dbReference type="CDD" id="cd13244">
    <property type="entry name" value="PH_PLEKHG5_G6"/>
    <property type="match status" value="1"/>
</dbReference>
<organism evidence="4 5">
    <name type="scientific">Toxocara canis</name>
    <name type="common">Canine roundworm</name>
    <dbReference type="NCBI Taxonomy" id="6265"/>
    <lineage>
        <taxon>Eukaryota</taxon>
        <taxon>Metazoa</taxon>
        <taxon>Ecdysozoa</taxon>
        <taxon>Nematoda</taxon>
        <taxon>Chromadorea</taxon>
        <taxon>Rhabditida</taxon>
        <taxon>Spirurina</taxon>
        <taxon>Ascaridomorpha</taxon>
        <taxon>Ascaridoidea</taxon>
        <taxon>Toxocaridae</taxon>
        <taxon>Toxocara</taxon>
    </lineage>
</organism>
<feature type="compositionally biased region" description="Low complexity" evidence="2">
    <location>
        <begin position="509"/>
        <end position="523"/>
    </location>
</feature>
<gene>
    <name evidence="4" type="primary">Plekhg6</name>
    <name evidence="4" type="ORF">Tcan_18983</name>
</gene>
<comment type="caution">
    <text evidence="4">The sequence shown here is derived from an EMBL/GenBank/DDBJ whole genome shotgun (WGS) entry which is preliminary data.</text>
</comment>
<dbReference type="CDD" id="cd00160">
    <property type="entry name" value="RhoGEF"/>
    <property type="match status" value="1"/>
</dbReference>
<proteinExistence type="predicted"/>
<feature type="region of interest" description="Disordered" evidence="2">
    <location>
        <begin position="506"/>
        <end position="618"/>
    </location>
</feature>
<dbReference type="InterPro" id="IPR040181">
    <property type="entry name" value="PKHG5/7"/>
</dbReference>
<evidence type="ECO:0000313" key="4">
    <source>
        <dbReference type="EMBL" id="KHN72142.1"/>
    </source>
</evidence>
<feature type="region of interest" description="Disordered" evidence="2">
    <location>
        <begin position="669"/>
        <end position="721"/>
    </location>
</feature>
<evidence type="ECO:0000259" key="3">
    <source>
        <dbReference type="PROSITE" id="PS50010"/>
    </source>
</evidence>
<evidence type="ECO:0000256" key="1">
    <source>
        <dbReference type="SAM" id="Coils"/>
    </source>
</evidence>
<dbReference type="SUPFAM" id="SSF48065">
    <property type="entry name" value="DBL homology domain (DH-domain)"/>
    <property type="match status" value="1"/>
</dbReference>
<dbReference type="GO" id="GO:0043542">
    <property type="term" value="P:endothelial cell migration"/>
    <property type="evidence" value="ECO:0007669"/>
    <property type="project" value="TreeGrafter"/>
</dbReference>
<feature type="compositionally biased region" description="Low complexity" evidence="2">
    <location>
        <begin position="685"/>
        <end position="709"/>
    </location>
</feature>
<dbReference type="GO" id="GO:0007266">
    <property type="term" value="P:Rho protein signal transduction"/>
    <property type="evidence" value="ECO:0007669"/>
    <property type="project" value="TreeGrafter"/>
</dbReference>
<dbReference type="GO" id="GO:0030139">
    <property type="term" value="C:endocytic vesicle"/>
    <property type="evidence" value="ECO:0007669"/>
    <property type="project" value="TreeGrafter"/>
</dbReference>
<dbReference type="Gene3D" id="1.20.900.10">
    <property type="entry name" value="Dbl homology (DH) domain"/>
    <property type="match status" value="1"/>
</dbReference>
<evidence type="ECO:0000256" key="2">
    <source>
        <dbReference type="SAM" id="MobiDB-lite"/>
    </source>
</evidence>
<feature type="non-terminal residue" evidence="4">
    <location>
        <position position="1"/>
    </location>
</feature>
<dbReference type="EMBL" id="JPKZ01003288">
    <property type="protein sequence ID" value="KHN72142.1"/>
    <property type="molecule type" value="Genomic_DNA"/>
</dbReference>
<sequence length="833" mass="93799">LQAELSKRAQEQQEAIWEFVTTEHRYLQLLKQMDELCYYFLQMQEVGYLRDIDPRRVFLNYPELYVHNSKFWKRAIMPMLENTREHGVPLDPSVLKAGFDRIDEWWPCYTAFIYGHTDCHTYVQKCQKEHELFREFVTWAESQDTMRRQRLLDALTNPMQRLTRYSLLLKAVVKNSTNDAERETIQEMITRIETATRNVEETLNNNDLQNRLIELSRTIESYDAVDSDEFEKIFPMKCDIRLADPMPFIVGPPQFRRVYLRGDLKIKDGKQGAKVDTHCILFTDLFLVCKATNKRADRLRILKPPMHIAKICLQQFADYYAHAVSPMNDFGLPTSLYYFFTPSTEETKKWLEMTSMAHRDFHRLKPLSPQQCLIGYPFGMANGFPKSEMALALDSNRIPSAAALGYGYSDYCNGAFSSEIVHRKSSSMDSQIVAEHSRLANMRKVNTVSSADHLDRLFSEGRPSFNVLSRQKLTVSNSGTALTSSSLMGQSKSSVDLQLTMRSLDRFESPSSGTQRSRSNSSGPLESFEDGSRCESRSPSPSRRNTELFVGTAGSSVEHRGVADLRAQSSTPERRSGTPDSCNLESPSPADEARSSSPGLMVTAGNYDEAPDTPPPQLQLQGNARRFERRYHTSDGIDVLKPKSAAGLPPGILKRFSWNVSSAVGGSSRKITSRLNEQQSRRHSQSTVASSESFSSSTSGISTASSSHTDGSTVTEDRTPTTDFDFHISTVAVGERSSDSSDEQRTLRVNLSEGNITPSATQKNVEKGPPPLPVAPPPMLNVNDKQPKAVNDKHHELLKFIMDNHLETSVIAASYTLARHQLKLNNFNACIDP</sequence>